<dbReference type="Pfam" id="PF01026">
    <property type="entry name" value="TatD_DNase"/>
    <property type="match status" value="1"/>
</dbReference>
<comment type="function">
    <text evidence="4">Exhibits 3'-exonuclease activities and apurinic/apyrimidinic (AP) endonuclease (in vitro). Show preferential AP endonuclease activity on double-stranded DNA substrates and 3'- exonuclease activity on single-stranded DNA.</text>
</comment>
<proteinExistence type="inferred from homology"/>
<dbReference type="Proteomes" id="UP000250572">
    <property type="component" value="Unassembled WGS sequence"/>
</dbReference>
<evidence type="ECO:0000256" key="4">
    <source>
        <dbReference type="ARBA" id="ARBA00093287"/>
    </source>
</evidence>
<evidence type="ECO:0000313" key="6">
    <source>
        <dbReference type="Proteomes" id="UP000250572"/>
    </source>
</evidence>
<comment type="caution">
    <text evidence="5">The sequence shown here is derived from an EMBL/GenBank/DDBJ whole genome shotgun (WGS) entry which is preliminary data.</text>
</comment>
<evidence type="ECO:0000313" key="5">
    <source>
        <dbReference type="EMBL" id="PWA28313.1"/>
    </source>
</evidence>
<dbReference type="InterPro" id="IPR001130">
    <property type="entry name" value="TatD-like"/>
</dbReference>
<keyword evidence="6" id="KW-1185">Reference proteome</keyword>
<reference evidence="5 6" key="1">
    <citation type="journal article" date="2018" name="G3 (Bethesda)">
        <title>A High-Quality Reference Genome for the Invasive Mosquitofish Gambusia affinis Using a Chicago Library.</title>
        <authorList>
            <person name="Hoffberg S.L."/>
            <person name="Troendle N.J."/>
            <person name="Glenn T.C."/>
            <person name="Mahmud O."/>
            <person name="Louha S."/>
            <person name="Chalopin D."/>
            <person name="Bennetzen J.L."/>
            <person name="Mauricio R."/>
        </authorList>
    </citation>
    <scope>NUCLEOTIDE SEQUENCE [LARGE SCALE GENOMIC DNA]</scope>
    <source>
        <strain evidence="5">NE01/NJP1002.9</strain>
        <tissue evidence="5">Muscle</tissue>
    </source>
</reference>
<evidence type="ECO:0000256" key="3">
    <source>
        <dbReference type="ARBA" id="ARBA00022801"/>
    </source>
</evidence>
<organism evidence="5 6">
    <name type="scientific">Gambusia affinis</name>
    <name type="common">Western mosquitofish</name>
    <name type="synonym">Heterandria affinis</name>
    <dbReference type="NCBI Taxonomy" id="33528"/>
    <lineage>
        <taxon>Eukaryota</taxon>
        <taxon>Metazoa</taxon>
        <taxon>Chordata</taxon>
        <taxon>Craniata</taxon>
        <taxon>Vertebrata</taxon>
        <taxon>Euteleostomi</taxon>
        <taxon>Actinopterygii</taxon>
        <taxon>Neopterygii</taxon>
        <taxon>Teleostei</taxon>
        <taxon>Neoteleostei</taxon>
        <taxon>Acanthomorphata</taxon>
        <taxon>Ovalentaria</taxon>
        <taxon>Atherinomorphae</taxon>
        <taxon>Cyprinodontiformes</taxon>
        <taxon>Poeciliidae</taxon>
        <taxon>Poeciliinae</taxon>
        <taxon>Gambusia</taxon>
    </lineage>
</organism>
<dbReference type="EMBL" id="NHOQ01000862">
    <property type="protein sequence ID" value="PWA28313.1"/>
    <property type="molecule type" value="Genomic_DNA"/>
</dbReference>
<dbReference type="SUPFAM" id="SSF51556">
    <property type="entry name" value="Metallo-dependent hydrolases"/>
    <property type="match status" value="1"/>
</dbReference>
<sequence length="172" mass="19492">MVAHRFYLTGPIIGCFHRNVHCSQSHLRHHETARALLHNFSGNPAAALEAGFFLSFPPAVCRNQQVKRVTWTGHLDGLQRVTRCWCSDREIQRIPLDHICLETDSPARGLHRNVSRSPTFLRTDAETTVLFLPPRGTSRLTLPCPKVKGQAPETVRDITTQNAYRLFSRASR</sequence>
<dbReference type="PANTHER" id="PTHR46317:SF3">
    <property type="entry name" value="DEOXYRIBONUCLEASE TATDN3-RELATED"/>
    <property type="match status" value="1"/>
</dbReference>
<name>A0A315VYB7_GAMAF</name>
<dbReference type="AlphaFoldDB" id="A0A315VYB7"/>
<keyword evidence="2" id="KW-0479">Metal-binding</keyword>
<evidence type="ECO:0000256" key="2">
    <source>
        <dbReference type="ARBA" id="ARBA00022723"/>
    </source>
</evidence>
<gene>
    <name evidence="5" type="ORF">CCH79_00019037</name>
</gene>
<dbReference type="GO" id="GO:0046872">
    <property type="term" value="F:metal ion binding"/>
    <property type="evidence" value="ECO:0007669"/>
    <property type="project" value="UniProtKB-KW"/>
</dbReference>
<protein>
    <submittedName>
        <fullName evidence="5">Uncharacterized protein</fullName>
    </submittedName>
</protein>
<dbReference type="InterPro" id="IPR032466">
    <property type="entry name" value="Metal_Hydrolase"/>
</dbReference>
<dbReference type="Gene3D" id="3.20.20.140">
    <property type="entry name" value="Metal-dependent hydrolases"/>
    <property type="match status" value="1"/>
</dbReference>
<evidence type="ECO:0000256" key="1">
    <source>
        <dbReference type="ARBA" id="ARBA00009275"/>
    </source>
</evidence>
<dbReference type="PANTHER" id="PTHR46317">
    <property type="entry name" value="HYDROLASE OF PHP SUPERFAMILY-RELATED PROTEIN"/>
    <property type="match status" value="1"/>
</dbReference>
<comment type="similarity">
    <text evidence="1">Belongs to the metallo-dependent hydrolases superfamily. TatD-type hydrolase family.</text>
</comment>
<accession>A0A315VYB7</accession>
<keyword evidence="3" id="KW-0378">Hydrolase</keyword>
<dbReference type="GO" id="GO:0016788">
    <property type="term" value="F:hydrolase activity, acting on ester bonds"/>
    <property type="evidence" value="ECO:0007669"/>
    <property type="project" value="InterPro"/>
</dbReference>